<keyword evidence="2" id="KW-1185">Reference proteome</keyword>
<proteinExistence type="predicted"/>
<dbReference type="Proteomes" id="UP001346869">
    <property type="component" value="Unassembled WGS sequence"/>
</dbReference>
<reference evidence="1 2" key="1">
    <citation type="journal article" date="2023" name="Genes (Basel)">
        <title>Chromosome-Level Genome Assembly and Circadian Gene Repertoire of the Patagonia Blennie Eleginops maclovinus-The Closest Ancestral Proxy of Antarctic Cryonotothenioids.</title>
        <authorList>
            <person name="Cheng C.C."/>
            <person name="Rivera-Colon A.G."/>
            <person name="Minhas B.F."/>
            <person name="Wilson L."/>
            <person name="Rayamajhi N."/>
            <person name="Vargas-Chacoff L."/>
            <person name="Catchen J.M."/>
        </authorList>
    </citation>
    <scope>NUCLEOTIDE SEQUENCE [LARGE SCALE GENOMIC DNA]</scope>
    <source>
        <tissue evidence="1">Blood</tissue>
    </source>
</reference>
<organism evidence="1 2">
    <name type="scientific">Eleginops maclovinus</name>
    <name type="common">Patagonian blennie</name>
    <name type="synonym">Eleginus maclovinus</name>
    <dbReference type="NCBI Taxonomy" id="56733"/>
    <lineage>
        <taxon>Eukaryota</taxon>
        <taxon>Metazoa</taxon>
        <taxon>Chordata</taxon>
        <taxon>Craniata</taxon>
        <taxon>Vertebrata</taxon>
        <taxon>Euteleostomi</taxon>
        <taxon>Actinopterygii</taxon>
        <taxon>Neopterygii</taxon>
        <taxon>Teleostei</taxon>
        <taxon>Neoteleostei</taxon>
        <taxon>Acanthomorphata</taxon>
        <taxon>Eupercaria</taxon>
        <taxon>Perciformes</taxon>
        <taxon>Notothenioidei</taxon>
        <taxon>Eleginopidae</taxon>
        <taxon>Eleginops</taxon>
    </lineage>
</organism>
<gene>
    <name evidence="1" type="ORF">PBY51_012352</name>
</gene>
<evidence type="ECO:0000313" key="2">
    <source>
        <dbReference type="Proteomes" id="UP001346869"/>
    </source>
</evidence>
<dbReference type="EMBL" id="JAUZQC010000008">
    <property type="protein sequence ID" value="KAK5867896.1"/>
    <property type="molecule type" value="Genomic_DNA"/>
</dbReference>
<accession>A0AAN8AMA7</accession>
<sequence length="114" mass="12293">MSLVSAIAPSLSLAITPLHLAPLSHHFPHLSSLNKSPPTPLLLRCSFHSRSFPPNLITLALECSPIASPPHLPCCWLFKQQPPPITHHPTSRAAPPPPLGEAPSQAALYRMLPL</sequence>
<comment type="caution">
    <text evidence="1">The sequence shown here is derived from an EMBL/GenBank/DDBJ whole genome shotgun (WGS) entry which is preliminary data.</text>
</comment>
<reference evidence="1 2" key="2">
    <citation type="journal article" date="2023" name="Mol. Biol. Evol.">
        <title>Genomics of Secondarily Temperate Adaptation in the Only Non-Antarctic Icefish.</title>
        <authorList>
            <person name="Rivera-Colon A.G."/>
            <person name="Rayamajhi N."/>
            <person name="Minhas B.F."/>
            <person name="Madrigal G."/>
            <person name="Bilyk K.T."/>
            <person name="Yoon V."/>
            <person name="Hune M."/>
            <person name="Gregory S."/>
            <person name="Cheng C.H.C."/>
            <person name="Catchen J.M."/>
        </authorList>
    </citation>
    <scope>NUCLEOTIDE SEQUENCE [LARGE SCALE GENOMIC DNA]</scope>
    <source>
        <strain evidence="1">JMC-PN-2008</strain>
    </source>
</reference>
<dbReference type="AlphaFoldDB" id="A0AAN8AMA7"/>
<evidence type="ECO:0000313" key="1">
    <source>
        <dbReference type="EMBL" id="KAK5867896.1"/>
    </source>
</evidence>
<protein>
    <submittedName>
        <fullName evidence="1">Uncharacterized protein</fullName>
    </submittedName>
</protein>
<name>A0AAN8AMA7_ELEMC</name>